<dbReference type="PANTHER" id="PTHR24223:SF443">
    <property type="entry name" value="MULTIDRUG-RESISTANCE LIKE PROTEIN 1, ISOFORM I"/>
    <property type="match status" value="1"/>
</dbReference>
<dbReference type="FunFam" id="1.20.1560.10:FF:000001">
    <property type="entry name" value="ATP-binding cassette subfamily C member 1"/>
    <property type="match status" value="1"/>
</dbReference>
<reference evidence="17 18" key="1">
    <citation type="journal article" date="2011" name="Proc. Natl. Acad. Sci. U.S.A.">
        <title>Evolutionary erosion of yeast sex chromosomes by mating-type switching accidents.</title>
        <authorList>
            <person name="Gordon J.L."/>
            <person name="Armisen D."/>
            <person name="Proux-Wera E."/>
            <person name="Oheigeartaigh S.S."/>
            <person name="Byrne K.P."/>
            <person name="Wolfe K.H."/>
        </authorList>
    </citation>
    <scope>NUCLEOTIDE SEQUENCE [LARGE SCALE GENOMIC DNA]</scope>
    <source>
        <strain evidence="18">ATCC 34711 / CBS 6284 / DSM 70876 / NBRC 10599 / NRRL Y-10934 / UCD 77-7</strain>
    </source>
</reference>
<dbReference type="FunFam" id="3.40.50.300:FF:000450">
    <property type="entry name" value="ABC transporter C family member 2"/>
    <property type="match status" value="1"/>
</dbReference>
<dbReference type="CDD" id="cd18595">
    <property type="entry name" value="ABC_6TM_MRP1_2_3_6_D1_like"/>
    <property type="match status" value="1"/>
</dbReference>
<dbReference type="InterPro" id="IPR027417">
    <property type="entry name" value="P-loop_NTPase"/>
</dbReference>
<keyword evidence="10" id="KW-1278">Translocase</keyword>
<dbReference type="PROSITE" id="PS50929">
    <property type="entry name" value="ABC_TM1F"/>
    <property type="match status" value="2"/>
</dbReference>
<dbReference type="GO" id="GO:0005524">
    <property type="term" value="F:ATP binding"/>
    <property type="evidence" value="ECO:0007669"/>
    <property type="project" value="UniProtKB-KW"/>
</dbReference>
<feature type="transmembrane region" description="Helical" evidence="14">
    <location>
        <begin position="935"/>
        <end position="956"/>
    </location>
</feature>
<accession>I2GVM6</accession>
<dbReference type="OMA" id="CFETGMR"/>
<evidence type="ECO:0000256" key="6">
    <source>
        <dbReference type="ARBA" id="ARBA00022692"/>
    </source>
</evidence>
<feature type="domain" description="ABC transmembrane type-1" evidence="16">
    <location>
        <begin position="287"/>
        <end position="574"/>
    </location>
</feature>
<comment type="similarity">
    <text evidence="2">Belongs to the ABC transporter superfamily. ABCC family. Conjugate transporter (TC 3.A.1.208) subfamily.</text>
</comment>
<keyword evidence="4" id="KW-0597">Phosphoprotein</keyword>
<feature type="region of interest" description="Disordered" evidence="13">
    <location>
        <begin position="843"/>
        <end position="863"/>
    </location>
</feature>
<feature type="transmembrane region" description="Helical" evidence="14">
    <location>
        <begin position="69"/>
        <end position="90"/>
    </location>
</feature>
<dbReference type="Pfam" id="PF24357">
    <property type="entry name" value="TMD0_ABC"/>
    <property type="match status" value="1"/>
</dbReference>
<name>I2GVM6_HENB6</name>
<dbReference type="KEGG" id="tbl:TBLA_0A03800"/>
<dbReference type="InterPro" id="IPR056227">
    <property type="entry name" value="TMD0_ABC"/>
</dbReference>
<sequence length="1546" mass="174765">MSNNTAPACLWCHSKEGFGPISPYGDFTQCFIDGILLNISGLFMIVFGSRSLIRLIKNKHPGIKYRNNWLIASRMLLVVVQIFFVCSASLHLPHNKTTDITVISQYLITTISLFVALALHWIEYHRSNVSSSIILFYWLFESVAQSAKAGNFIIRNHYEGKWYFTHKVFIFTLFQAINAFFILFLEAFPKKQKMPYQDIQERITKKKVSPYDSANIFSRISFAWMTELMKTGYEKFLTESDLYRLPKGFDSKTLSENFNDNWQYQIKHKSSPSLTGALLRTFGSRLLLAATFKVIHDILAFTQPQLLKILIQFVTAYTNPDLELPIIKGFMISIAMFLVSFIQTSFLHQYFLNSFNTGMNIRSAMSSVIYQKSLVLSNEASGTSSTGDVVNLMSVDVQRLQDVAQWCNIIWSGPFQITLCLVSLYKLLGNSMWIGVFILIFMMPINSYLMRIQKKLQKIQMKNKDERTRLISEILNNIKSLKLYAWEAPYKEKLEYVRNEKELKNLTKMGCYVAFTHFQFNIVPFLVSCSTFAVFVWTQDRPLTTDLVFPALTLFNLLSFPMAAIPIMITSFIEASISINRLFSFLTNEELQKDAVQRLPNVKNTGDVSIKLGDDATFLWKRKPEYKVALKNINFQARKGELTCIVGKVGSGKSALIQSILGDLFRVKGFATVHGDVAYVSQVPWIMNGTVKENILFGHKFDKKFYEKTIKACALTIDLSILPDGDSTLVGEKGISLSGGQKARLSLARAVYARADTYLFDDPLAAVDEHVGKHLIEHVLGPNGLLHSKTKVLATNKITVLNIADYITLLDNGEIIQRGKYEEVTSDPGSPLCKLINEYGKKHESTPGTMVSSSMSKEPSPNVPLEDELRELHKLDDLDLAQSGEVRSLRRASFATLRSIGFGDDDVKRLEHREQGKVKWSIYWEYAKACNPKSIFLFLMFIILSMFFSVMGNVWLKHWSEINTSNGDNPHAGRYLGIYFALGFSSALSQLLQTVILWVFCTIHGSKILHSQMLASVLRAPMSFFETTPIGRILNRFSNDMYKVDELLGRTFSQFFSNAVKVTFTLVVICVSTWQFIFFIVPMSFLYIYYQQYYMRTSRELRRLDSVTRSPTISHFQETLGGISTIRGYSQENRFIHINQQRVDNNMSAYYPSINCNRWLAFRLEFLGSVIILGASTLGIYRLSQGNMTPGMIGLSLSYALQITQSLNWIVRMTVEVETNIVSVERIKEYSELASEAPSIVEDKRPDVNWPQDGAVKFNHYYTRYRADLDYVLKDITLDIKPREKIGIVGRTGAGKSSLTLALFRIIEASEGNINVDGINTDEIGLYDLRHKLSIIPQDSQVFEGTVRDNIDPTGQYTDEEIWKALELSHLKSHIINMSKHSSSDSSSNESLSPASNNSSGNNDNSNSSSDGLTSSGLEDISHNALNTKLSEGGSNLSVGQRQLMCLARALLVPSNILVLDEATAAVDVETDQLIQETIRSAFKNRTILTIAHRLNTIMDSDRILVLDKGEIKEFDSPQTLLGDKDSLFYSLCEQAGLTPAQLSGK</sequence>
<keyword evidence="3" id="KW-0813">Transport</keyword>
<keyword evidence="9" id="KW-0067">ATP-binding</keyword>
<dbReference type="InterPro" id="IPR003439">
    <property type="entry name" value="ABC_transporter-like_ATP-bd"/>
</dbReference>
<dbReference type="InterPro" id="IPR011527">
    <property type="entry name" value="ABC1_TM_dom"/>
</dbReference>
<dbReference type="GO" id="GO:0000329">
    <property type="term" value="C:fungal-type vacuole membrane"/>
    <property type="evidence" value="ECO:0007669"/>
    <property type="project" value="EnsemblFungi"/>
</dbReference>
<feature type="transmembrane region" description="Helical" evidence="14">
    <location>
        <begin position="102"/>
        <end position="122"/>
    </location>
</feature>
<dbReference type="SMART" id="SM00382">
    <property type="entry name" value="AAA"/>
    <property type="match status" value="2"/>
</dbReference>
<comment type="subcellular location">
    <subcellularLocation>
        <location evidence="1">Vacuole membrane</location>
        <topology evidence="1">Multi-pass membrane protein</topology>
    </subcellularLocation>
</comment>
<evidence type="ECO:0000256" key="11">
    <source>
        <dbReference type="ARBA" id="ARBA00022989"/>
    </source>
</evidence>
<dbReference type="GO" id="GO:0016887">
    <property type="term" value="F:ATP hydrolysis activity"/>
    <property type="evidence" value="ECO:0007669"/>
    <property type="project" value="InterPro"/>
</dbReference>
<dbReference type="InterPro" id="IPR036640">
    <property type="entry name" value="ABC1_TM_sf"/>
</dbReference>
<evidence type="ECO:0000256" key="4">
    <source>
        <dbReference type="ARBA" id="ARBA00022553"/>
    </source>
</evidence>
<evidence type="ECO:0000256" key="14">
    <source>
        <dbReference type="SAM" id="Phobius"/>
    </source>
</evidence>
<evidence type="ECO:0000256" key="8">
    <source>
        <dbReference type="ARBA" id="ARBA00022741"/>
    </source>
</evidence>
<dbReference type="CDD" id="cd18603">
    <property type="entry name" value="ABC_6TM_MRP1_2_3_6_D2_like"/>
    <property type="match status" value="1"/>
</dbReference>
<feature type="compositionally biased region" description="Low complexity" evidence="13">
    <location>
        <begin position="1384"/>
        <end position="1418"/>
    </location>
</feature>
<dbReference type="Gene3D" id="3.40.50.300">
    <property type="entry name" value="P-loop containing nucleotide triphosphate hydrolases"/>
    <property type="match status" value="2"/>
</dbReference>
<dbReference type="Pfam" id="PF00664">
    <property type="entry name" value="ABC_membrane"/>
    <property type="match status" value="2"/>
</dbReference>
<evidence type="ECO:0000313" key="18">
    <source>
        <dbReference type="Proteomes" id="UP000002866"/>
    </source>
</evidence>
<dbReference type="EMBL" id="HE806316">
    <property type="protein sequence ID" value="CCH58178.1"/>
    <property type="molecule type" value="Genomic_DNA"/>
</dbReference>
<evidence type="ECO:0000256" key="9">
    <source>
        <dbReference type="ARBA" id="ARBA00022840"/>
    </source>
</evidence>
<dbReference type="PANTHER" id="PTHR24223">
    <property type="entry name" value="ATP-BINDING CASSETTE SUB-FAMILY C"/>
    <property type="match status" value="1"/>
</dbReference>
<keyword evidence="6 14" id="KW-0812">Transmembrane</keyword>
<evidence type="ECO:0000256" key="2">
    <source>
        <dbReference type="ARBA" id="ARBA00009726"/>
    </source>
</evidence>
<dbReference type="GO" id="GO:0042144">
    <property type="term" value="P:vacuole fusion, non-autophagic"/>
    <property type="evidence" value="ECO:0007669"/>
    <property type="project" value="EnsemblFungi"/>
</dbReference>
<dbReference type="CDD" id="cd03244">
    <property type="entry name" value="ABCC_MRP_domain2"/>
    <property type="match status" value="1"/>
</dbReference>
<dbReference type="InterPro" id="IPR017871">
    <property type="entry name" value="ABC_transporter-like_CS"/>
</dbReference>
<dbReference type="STRING" id="1071380.I2GVM6"/>
<keyword evidence="5" id="KW-0926">Vacuole</keyword>
<dbReference type="Gene3D" id="1.20.1560.10">
    <property type="entry name" value="ABC transporter type 1, transmembrane domain"/>
    <property type="match status" value="2"/>
</dbReference>
<dbReference type="GO" id="GO:0045121">
    <property type="term" value="C:membrane raft"/>
    <property type="evidence" value="ECO:0007669"/>
    <property type="project" value="EnsemblFungi"/>
</dbReference>
<evidence type="ECO:0000256" key="5">
    <source>
        <dbReference type="ARBA" id="ARBA00022554"/>
    </source>
</evidence>
<feature type="domain" description="ABC transporter" evidence="15">
    <location>
        <begin position="610"/>
        <end position="837"/>
    </location>
</feature>
<dbReference type="Pfam" id="PF00005">
    <property type="entry name" value="ABC_tran"/>
    <property type="match status" value="2"/>
</dbReference>
<feature type="region of interest" description="Disordered" evidence="13">
    <location>
        <begin position="1379"/>
        <end position="1418"/>
    </location>
</feature>
<keyword evidence="7" id="KW-0677">Repeat</keyword>
<dbReference type="PROSITE" id="PS00211">
    <property type="entry name" value="ABC_TRANSPORTER_1"/>
    <property type="match status" value="2"/>
</dbReference>
<protein>
    <submittedName>
        <fullName evidence="17">Uncharacterized protein</fullName>
    </submittedName>
</protein>
<proteinExistence type="inferred from homology"/>
<keyword evidence="12 14" id="KW-0472">Membrane</keyword>
<feature type="transmembrane region" description="Helical" evidence="14">
    <location>
        <begin position="330"/>
        <end position="351"/>
    </location>
</feature>
<evidence type="ECO:0000256" key="1">
    <source>
        <dbReference type="ARBA" id="ARBA00004128"/>
    </source>
</evidence>
<dbReference type="SUPFAM" id="SSF90123">
    <property type="entry name" value="ABC transporter transmembrane region"/>
    <property type="match status" value="2"/>
</dbReference>
<evidence type="ECO:0000259" key="15">
    <source>
        <dbReference type="PROSITE" id="PS50893"/>
    </source>
</evidence>
<evidence type="ECO:0000256" key="7">
    <source>
        <dbReference type="ARBA" id="ARBA00022737"/>
    </source>
</evidence>
<dbReference type="GeneID" id="14492913"/>
<dbReference type="PROSITE" id="PS50893">
    <property type="entry name" value="ABC_TRANSPORTER_2"/>
    <property type="match status" value="2"/>
</dbReference>
<dbReference type="eggNOG" id="KOG0054">
    <property type="taxonomic scope" value="Eukaryota"/>
</dbReference>
<dbReference type="CDD" id="cd03250">
    <property type="entry name" value="ABCC_MRP_domain1"/>
    <property type="match status" value="1"/>
</dbReference>
<feature type="transmembrane region" description="Helical" evidence="14">
    <location>
        <begin position="1062"/>
        <end position="1090"/>
    </location>
</feature>
<evidence type="ECO:0000256" key="10">
    <source>
        <dbReference type="ARBA" id="ARBA00022967"/>
    </source>
</evidence>
<gene>
    <name evidence="17" type="primary">TBLA0A03800</name>
    <name evidence="17" type="ORF">TBLA_0A03800</name>
</gene>
<feature type="transmembrane region" description="Helical" evidence="14">
    <location>
        <begin position="431"/>
        <end position="449"/>
    </location>
</feature>
<dbReference type="SUPFAM" id="SSF52540">
    <property type="entry name" value="P-loop containing nucleoside triphosphate hydrolases"/>
    <property type="match status" value="2"/>
</dbReference>
<feature type="transmembrane region" description="Helical" evidence="14">
    <location>
        <begin position="166"/>
        <end position="185"/>
    </location>
</feature>
<dbReference type="InParanoid" id="I2GVM6"/>
<feature type="transmembrane region" description="Helical" evidence="14">
    <location>
        <begin position="1160"/>
        <end position="1181"/>
    </location>
</feature>
<dbReference type="InterPro" id="IPR050173">
    <property type="entry name" value="ABC_transporter_C-like"/>
</dbReference>
<dbReference type="GO" id="GO:0006749">
    <property type="term" value="P:glutathione metabolic process"/>
    <property type="evidence" value="ECO:0007669"/>
    <property type="project" value="EnsemblFungi"/>
</dbReference>
<feature type="domain" description="ABC transmembrane type-1" evidence="16">
    <location>
        <begin position="936"/>
        <end position="1219"/>
    </location>
</feature>
<dbReference type="HOGENOM" id="CLU_000604_27_3_1"/>
<keyword evidence="11 14" id="KW-1133">Transmembrane helix</keyword>
<feature type="compositionally biased region" description="Polar residues" evidence="13">
    <location>
        <begin position="846"/>
        <end position="859"/>
    </location>
</feature>
<dbReference type="GO" id="GO:0015431">
    <property type="term" value="F:ABC-type glutathione S-conjugate transporter activity"/>
    <property type="evidence" value="ECO:0007669"/>
    <property type="project" value="EnsemblFungi"/>
</dbReference>
<keyword evidence="18" id="KW-1185">Reference proteome</keyword>
<feature type="domain" description="ABC transporter" evidence="15">
    <location>
        <begin position="1256"/>
        <end position="1534"/>
    </location>
</feature>
<evidence type="ECO:0000256" key="13">
    <source>
        <dbReference type="SAM" id="MobiDB-lite"/>
    </source>
</evidence>
<evidence type="ECO:0000256" key="3">
    <source>
        <dbReference type="ARBA" id="ARBA00022448"/>
    </source>
</evidence>
<dbReference type="RefSeq" id="XP_004177697.1">
    <property type="nucleotide sequence ID" value="XM_004177649.1"/>
</dbReference>
<dbReference type="GO" id="GO:0010038">
    <property type="term" value="P:response to metal ion"/>
    <property type="evidence" value="ECO:0007669"/>
    <property type="project" value="EnsemblFungi"/>
</dbReference>
<evidence type="ECO:0000313" key="17">
    <source>
        <dbReference type="EMBL" id="CCH58178.1"/>
    </source>
</evidence>
<evidence type="ECO:0000256" key="12">
    <source>
        <dbReference type="ARBA" id="ARBA00023136"/>
    </source>
</evidence>
<dbReference type="OrthoDB" id="6500128at2759"/>
<feature type="transmembrane region" description="Helical" evidence="14">
    <location>
        <begin position="31"/>
        <end position="48"/>
    </location>
</feature>
<dbReference type="FunFam" id="1.20.1560.10:FF:000020">
    <property type="entry name" value="ABC metal ion transporter"/>
    <property type="match status" value="1"/>
</dbReference>
<keyword evidence="8" id="KW-0547">Nucleotide-binding</keyword>
<feature type="transmembrane region" description="Helical" evidence="14">
    <location>
        <begin position="976"/>
        <end position="1003"/>
    </location>
</feature>
<dbReference type="GO" id="GO:0045454">
    <property type="term" value="P:cell redox homeostasis"/>
    <property type="evidence" value="ECO:0007669"/>
    <property type="project" value="EnsemblFungi"/>
</dbReference>
<dbReference type="FunCoup" id="I2GVM6">
    <property type="interactions" value="327"/>
</dbReference>
<feature type="transmembrane region" description="Helical" evidence="14">
    <location>
        <begin position="511"/>
        <end position="537"/>
    </location>
</feature>
<dbReference type="InterPro" id="IPR003593">
    <property type="entry name" value="AAA+_ATPase"/>
</dbReference>
<feature type="transmembrane region" description="Helical" evidence="14">
    <location>
        <begin position="549"/>
        <end position="573"/>
    </location>
</feature>
<organism evidence="17 18">
    <name type="scientific">Henningerozyma blattae (strain ATCC 34711 / CBS 6284 / DSM 70876 / NBRC 10599 / NRRL Y-10934 / UCD 77-7)</name>
    <name type="common">Yeast</name>
    <name type="synonym">Tetrapisispora blattae</name>
    <dbReference type="NCBI Taxonomy" id="1071380"/>
    <lineage>
        <taxon>Eukaryota</taxon>
        <taxon>Fungi</taxon>
        <taxon>Dikarya</taxon>
        <taxon>Ascomycota</taxon>
        <taxon>Saccharomycotina</taxon>
        <taxon>Saccharomycetes</taxon>
        <taxon>Saccharomycetales</taxon>
        <taxon>Saccharomycetaceae</taxon>
        <taxon>Henningerozyma</taxon>
    </lineage>
</organism>
<feature type="transmembrane region" description="Helical" evidence="14">
    <location>
        <begin position="134"/>
        <end position="154"/>
    </location>
</feature>
<dbReference type="Proteomes" id="UP000002866">
    <property type="component" value="Chromosome 1"/>
</dbReference>
<evidence type="ECO:0000259" key="16">
    <source>
        <dbReference type="PROSITE" id="PS50929"/>
    </source>
</evidence>